<keyword evidence="2" id="KW-1185">Reference proteome</keyword>
<name>A0A150WK18_BDEBC</name>
<dbReference type="InterPro" id="IPR003772">
    <property type="entry name" value="YceD"/>
</dbReference>
<gene>
    <name evidence="1" type="ORF">AZI86_14015</name>
</gene>
<evidence type="ECO:0008006" key="3">
    <source>
        <dbReference type="Google" id="ProtNLM"/>
    </source>
</evidence>
<comment type="caution">
    <text evidence="1">The sequence shown here is derived from an EMBL/GenBank/DDBJ whole genome shotgun (WGS) entry which is preliminary data.</text>
</comment>
<dbReference type="RefSeq" id="WP_061835819.1">
    <property type="nucleotide sequence ID" value="NZ_LUKE01000003.1"/>
</dbReference>
<evidence type="ECO:0000313" key="1">
    <source>
        <dbReference type="EMBL" id="KYG63925.1"/>
    </source>
</evidence>
<protein>
    <recommendedName>
        <fullName evidence="3">DUF177 domain-containing protein</fullName>
    </recommendedName>
</protein>
<organism evidence="1 2">
    <name type="scientific">Bdellovibrio bacteriovorus</name>
    <dbReference type="NCBI Taxonomy" id="959"/>
    <lineage>
        <taxon>Bacteria</taxon>
        <taxon>Pseudomonadati</taxon>
        <taxon>Bdellovibrionota</taxon>
        <taxon>Bdellovibrionia</taxon>
        <taxon>Bdellovibrionales</taxon>
        <taxon>Pseudobdellovibrionaceae</taxon>
        <taxon>Bdellovibrio</taxon>
    </lineage>
</organism>
<sequence>MKINLNEIPEQGREYKFDRSEKELTPCLDDLIKGAAYTTEFTIRPLNSRDFEMKGWIKTQTPEICSRCGADFQFQVNAKFHEFLLPKMDQPRNSRYSHVNHVSDLPVDGPEMTEYEGTEFDLGEYLHEVIALAAPFNVAHPQDGSVECRIYENPEGGQGFSVNKDIPLEKPESPFAALKNLKIN</sequence>
<dbReference type="EMBL" id="LUKE01000003">
    <property type="protein sequence ID" value="KYG63925.1"/>
    <property type="molecule type" value="Genomic_DNA"/>
</dbReference>
<dbReference type="Proteomes" id="UP000075320">
    <property type="component" value="Unassembled WGS sequence"/>
</dbReference>
<dbReference type="OrthoDB" id="5291968at2"/>
<proteinExistence type="predicted"/>
<accession>A0A150WK18</accession>
<reference evidence="1 2" key="1">
    <citation type="submission" date="2016-03" db="EMBL/GenBank/DDBJ databases">
        <authorList>
            <person name="Ploux O."/>
        </authorList>
    </citation>
    <scope>NUCLEOTIDE SEQUENCE [LARGE SCALE GENOMIC DNA]</scope>
    <source>
        <strain evidence="1 2">R0</strain>
    </source>
</reference>
<dbReference type="Pfam" id="PF02620">
    <property type="entry name" value="YceD"/>
    <property type="match status" value="1"/>
</dbReference>
<evidence type="ECO:0000313" key="2">
    <source>
        <dbReference type="Proteomes" id="UP000075320"/>
    </source>
</evidence>
<dbReference type="AlphaFoldDB" id="A0A150WK18"/>